<name>A0A2P2KRK5_RHIMU</name>
<reference evidence="1" key="1">
    <citation type="submission" date="2018-02" db="EMBL/GenBank/DDBJ databases">
        <title>Rhizophora mucronata_Transcriptome.</title>
        <authorList>
            <person name="Meera S.P."/>
            <person name="Sreeshan A."/>
            <person name="Augustine A."/>
        </authorList>
    </citation>
    <scope>NUCLEOTIDE SEQUENCE</scope>
    <source>
        <tissue evidence="1">Leaf</tissue>
    </source>
</reference>
<sequence>MMVHVQGHFRLHVKLLIMIMKLDLFHKLQALKQLNRQHKWNRSAPFA</sequence>
<dbReference type="AlphaFoldDB" id="A0A2P2KRK5"/>
<accession>A0A2P2KRK5</accession>
<proteinExistence type="predicted"/>
<organism evidence="1">
    <name type="scientific">Rhizophora mucronata</name>
    <name type="common">Asiatic mangrove</name>
    <dbReference type="NCBI Taxonomy" id="61149"/>
    <lineage>
        <taxon>Eukaryota</taxon>
        <taxon>Viridiplantae</taxon>
        <taxon>Streptophyta</taxon>
        <taxon>Embryophyta</taxon>
        <taxon>Tracheophyta</taxon>
        <taxon>Spermatophyta</taxon>
        <taxon>Magnoliopsida</taxon>
        <taxon>eudicotyledons</taxon>
        <taxon>Gunneridae</taxon>
        <taxon>Pentapetalae</taxon>
        <taxon>rosids</taxon>
        <taxon>fabids</taxon>
        <taxon>Malpighiales</taxon>
        <taxon>Rhizophoraceae</taxon>
        <taxon>Rhizophora</taxon>
    </lineage>
</organism>
<dbReference type="EMBL" id="GGEC01027881">
    <property type="protein sequence ID" value="MBX08365.1"/>
    <property type="molecule type" value="Transcribed_RNA"/>
</dbReference>
<evidence type="ECO:0000313" key="1">
    <source>
        <dbReference type="EMBL" id="MBX08365.1"/>
    </source>
</evidence>
<protein>
    <submittedName>
        <fullName evidence="1">E3 ubiquitin-protein ligase RGLG1 isoform X3</fullName>
    </submittedName>
</protein>